<evidence type="ECO:0000313" key="2">
    <source>
        <dbReference type="Proteomes" id="UP000824469"/>
    </source>
</evidence>
<dbReference type="Proteomes" id="UP000824469">
    <property type="component" value="Unassembled WGS sequence"/>
</dbReference>
<proteinExistence type="predicted"/>
<accession>A0AA38CD20</accession>
<keyword evidence="2" id="KW-1185">Reference proteome</keyword>
<gene>
    <name evidence="1" type="ORF">KI387_029477</name>
</gene>
<organism evidence="1 2">
    <name type="scientific">Taxus chinensis</name>
    <name type="common">Chinese yew</name>
    <name type="synonym">Taxus wallichiana var. chinensis</name>
    <dbReference type="NCBI Taxonomy" id="29808"/>
    <lineage>
        <taxon>Eukaryota</taxon>
        <taxon>Viridiplantae</taxon>
        <taxon>Streptophyta</taxon>
        <taxon>Embryophyta</taxon>
        <taxon>Tracheophyta</taxon>
        <taxon>Spermatophyta</taxon>
        <taxon>Pinopsida</taxon>
        <taxon>Pinidae</taxon>
        <taxon>Conifers II</taxon>
        <taxon>Cupressales</taxon>
        <taxon>Taxaceae</taxon>
        <taxon>Taxus</taxon>
    </lineage>
</organism>
<sequence length="90" mass="10146">TATVLSGNVHASLLKVVKLEVFKTELLMYFNLVIQITKKYYKHEREGSNLLIQSQITKVKPQHLEFGKAEFGNSGIQLGSYCNNPLGHKI</sequence>
<feature type="non-terminal residue" evidence="1">
    <location>
        <position position="90"/>
    </location>
</feature>
<reference evidence="1 2" key="1">
    <citation type="journal article" date="2021" name="Nat. Plants">
        <title>The Taxus genome provides insights into paclitaxel biosynthesis.</title>
        <authorList>
            <person name="Xiong X."/>
            <person name="Gou J."/>
            <person name="Liao Q."/>
            <person name="Li Y."/>
            <person name="Zhou Q."/>
            <person name="Bi G."/>
            <person name="Li C."/>
            <person name="Du R."/>
            <person name="Wang X."/>
            <person name="Sun T."/>
            <person name="Guo L."/>
            <person name="Liang H."/>
            <person name="Lu P."/>
            <person name="Wu Y."/>
            <person name="Zhang Z."/>
            <person name="Ro D.K."/>
            <person name="Shang Y."/>
            <person name="Huang S."/>
            <person name="Yan J."/>
        </authorList>
    </citation>
    <scope>NUCLEOTIDE SEQUENCE [LARGE SCALE GENOMIC DNA]</scope>
    <source>
        <strain evidence="1">Ta-2019</strain>
    </source>
</reference>
<dbReference type="AlphaFoldDB" id="A0AA38CD20"/>
<evidence type="ECO:0000313" key="1">
    <source>
        <dbReference type="EMBL" id="KAH9297795.1"/>
    </source>
</evidence>
<feature type="non-terminal residue" evidence="1">
    <location>
        <position position="1"/>
    </location>
</feature>
<comment type="caution">
    <text evidence="1">The sequence shown here is derived from an EMBL/GenBank/DDBJ whole genome shotgun (WGS) entry which is preliminary data.</text>
</comment>
<protein>
    <submittedName>
        <fullName evidence="1">Uncharacterized protein</fullName>
    </submittedName>
</protein>
<dbReference type="EMBL" id="JAHRHJ020000010">
    <property type="protein sequence ID" value="KAH9297795.1"/>
    <property type="molecule type" value="Genomic_DNA"/>
</dbReference>
<name>A0AA38CD20_TAXCH</name>